<feature type="region of interest" description="Disordered" evidence="1">
    <location>
        <begin position="542"/>
        <end position="760"/>
    </location>
</feature>
<dbReference type="EMBL" id="CAJNIZ010003336">
    <property type="protein sequence ID" value="CAE7221461.1"/>
    <property type="molecule type" value="Genomic_DNA"/>
</dbReference>
<proteinExistence type="predicted"/>
<name>A0A812K6F5_SYMPI</name>
<feature type="compositionally biased region" description="Basic residues" evidence="1">
    <location>
        <begin position="591"/>
        <end position="603"/>
    </location>
</feature>
<evidence type="ECO:0000313" key="3">
    <source>
        <dbReference type="Proteomes" id="UP000649617"/>
    </source>
</evidence>
<sequence length="875" mass="97269">MPALPFLQEDGVSTEPFGGSLGLQSSFGEEGAEDAEHESQPLAGESLFTALSASSERKRRDVEEEARRLKELEEYCEKRQKVRLALADAVDGNPDWLLDASSLVDELYQALGQRSLGLQRLRTVIEEAAKKLNDDEWEQFRRMPFEAVHREDAKVFSRLVADAEPHWKRLMEDLGRGFSNIQRETITRDFLYIGLTEPSDEMVDFFQGRGWNMHRAPPELPKPLDKKAGDEDGPEGYQLVIVDLTFPCATQGDAERRWVEEKQESDDDAVEVLHEGSGSRTAQEKMDACHFSEDFVCDMLQEVPDAWQVQAHLSGLPLKASGYGKIGISRSNGVRRRLRTIQGALAEALRNLQKGGVLVTSWCGLPTHPLLPFVTRQLRPGFRRVHVLAPPECQTFETYIVAAEYDCDGHISRPDPVPLRPRQSQNLLLNLGPAEMCKFNFPNWLRSPVRSWSTGYDDALAWTLSFKREIFEECLPKYKESVVNDVRTDAAYDRPWLTKMPANSHVARSAPLDMEARFDELWSIYAHKLGLLMNRLEENSFDPDILPDRPPHRFNATTSWTMPRPALPPPEPVMLPQRKQTEEVPEERSKSKGSKSKPSKSRSRSKEPGSKDKRSKSKESRSKSKTSRSLPAEKSSSQSMPSVNNSASGTSTSATPPTQSTSLVLEQPRSTSRELPDKPKEPASPTAQRTPAISKDTAAGPSKDDSSPAPDSVPGPDPAWQEETQDETSPSQANVAEGIPEEVAQPVKRQTVRPQVAGRPQCTMWMSSTLGAAPGMGPDPVALTNSSSWLSAALEKIPTFYAREALPTLYRRPWPKASQRSPYEQANFSSPCTSRPCSAATGIGSQAASARRIPPDRGRRPSTTSGQRKKADVPV</sequence>
<feature type="compositionally biased region" description="Polar residues" evidence="1">
    <location>
        <begin position="818"/>
        <end position="836"/>
    </location>
</feature>
<feature type="region of interest" description="Disordered" evidence="1">
    <location>
        <begin position="814"/>
        <end position="875"/>
    </location>
</feature>
<feature type="compositionally biased region" description="Basic and acidic residues" evidence="1">
    <location>
        <begin position="671"/>
        <end position="681"/>
    </location>
</feature>
<evidence type="ECO:0000313" key="2">
    <source>
        <dbReference type="EMBL" id="CAE7221461.1"/>
    </source>
</evidence>
<gene>
    <name evidence="2" type="primary">tubd1</name>
    <name evidence="2" type="ORF">SPIL2461_LOCUS2940</name>
</gene>
<feature type="compositionally biased region" description="Basic and acidic residues" evidence="1">
    <location>
        <begin position="604"/>
        <end position="622"/>
    </location>
</feature>
<feature type="compositionally biased region" description="Basic and acidic residues" evidence="1">
    <location>
        <begin position="579"/>
        <end position="590"/>
    </location>
</feature>
<accession>A0A812K6F5</accession>
<organism evidence="2 3">
    <name type="scientific">Symbiodinium pilosum</name>
    <name type="common">Dinoflagellate</name>
    <dbReference type="NCBI Taxonomy" id="2952"/>
    <lineage>
        <taxon>Eukaryota</taxon>
        <taxon>Sar</taxon>
        <taxon>Alveolata</taxon>
        <taxon>Dinophyceae</taxon>
        <taxon>Suessiales</taxon>
        <taxon>Symbiodiniaceae</taxon>
        <taxon>Symbiodinium</taxon>
    </lineage>
</organism>
<feature type="compositionally biased region" description="Low complexity" evidence="1">
    <location>
        <begin position="635"/>
        <end position="662"/>
    </location>
</feature>
<comment type="caution">
    <text evidence="2">The sequence shown here is derived from an EMBL/GenBank/DDBJ whole genome shotgun (WGS) entry which is preliminary data.</text>
</comment>
<protein>
    <submittedName>
        <fullName evidence="2">Tubd1 protein</fullName>
    </submittedName>
</protein>
<dbReference type="OrthoDB" id="444900at2759"/>
<feature type="region of interest" description="Disordered" evidence="1">
    <location>
        <begin position="1"/>
        <end position="60"/>
    </location>
</feature>
<dbReference type="AlphaFoldDB" id="A0A812K6F5"/>
<feature type="region of interest" description="Disordered" evidence="1">
    <location>
        <begin position="261"/>
        <end position="281"/>
    </location>
</feature>
<evidence type="ECO:0000256" key="1">
    <source>
        <dbReference type="SAM" id="MobiDB-lite"/>
    </source>
</evidence>
<keyword evidence="3" id="KW-1185">Reference proteome</keyword>
<reference evidence="2" key="1">
    <citation type="submission" date="2021-02" db="EMBL/GenBank/DDBJ databases">
        <authorList>
            <person name="Dougan E. K."/>
            <person name="Rhodes N."/>
            <person name="Thang M."/>
            <person name="Chan C."/>
        </authorList>
    </citation>
    <scope>NUCLEOTIDE SEQUENCE</scope>
</reference>
<dbReference type="Proteomes" id="UP000649617">
    <property type="component" value="Unassembled WGS sequence"/>
</dbReference>